<dbReference type="NCBIfam" id="TIGR01541">
    <property type="entry name" value="tape_meas_lam_C"/>
    <property type="match status" value="1"/>
</dbReference>
<dbReference type="Proteomes" id="UP000479300">
    <property type="component" value="Unassembled WGS sequence"/>
</dbReference>
<dbReference type="AlphaFoldDB" id="A0A6L9JH08"/>
<sequence length="969" mass="103837">MADVASLAVALHLNAASFKSQVVDAYRSAATESKKFSAGAQQDSLNTSTALAKVGQQAKSAGAQINQFGGSLNRAQGGVGHLRYVLDSLAAGSNVAASSLTGALVPAIEKTFGNINTLSFSLQEQKRAAAEVAAQSMRTARAQIEQAQSARTSAQSQFQLAKRAREQAIAQREQAFALDEHYARQVEINKQYGVTAKYTAEHAKNARAIEEANIAEAAAKEKMLTATRAIVAADKSESDGKRGLLVATNQMTAANRELSFGARAAAASTNLLRSSLALMGGPVGVAVLATVAAFTALWSHIKSAEEQQKAFNAAIMKGGTGLTTTAYDLEQLSLSLGGTAEAIKSVTAAAAAGLTGDMLTQVSALGKRLEEAGGSVDNLISRLVSIGNEPLKALESLTNQGMILDATIVQQIANLERAGKTEEAKELARAKALQAEKKQHEESLAYSKKQTEQLKNLTTEWGYLATAIGTTSAIQLQAMQDAEREKVLAKQAEENRQRQKTAQQQKQDAIDLIKTENQITAAVNAGIDPQKERARLTKEIKARHDAGKMSVEQYAQALKGLDKMYSSPSKSFTDSEGVRRLQELREQTATLKAQANESVNLTASQRKLVAFEQEIADLKGKRLTDGQKSLFAMKEEIAAQLKQNILLEKANEQRELSKKLHEQTRDMVARTYSLQQDADNQIAQITMPSADYDQMVAEQQIRDDFRQRRWQLDKEVSDKTSALYVEQTGILQSEQQRQLDIVRNTAQQKAEVEGSFSSGLKKGFSDWGEGANNAFTNMRDISTKALDGMANSLTELATTGKASFGDMAKSIIKDLASMTIKMAMFNAVKAGMSFFGFGGGSAPSPTLNAKGGIYSSPSLSAYSGQIVSSPTLFAFAKGATGLMGEAGPEAILPLKRGPDGSLGVRASGSTQSGTAAPQVYITISDNGQISQTASPGLEQFGSSIGQFVDSRYRELRDKDLRPGGPLWRR</sequence>
<name>A0A6L9JH08_PHOLM</name>
<dbReference type="InterPro" id="IPR006431">
    <property type="entry name" value="Phage_tape_meas_C"/>
</dbReference>
<evidence type="ECO:0000256" key="1">
    <source>
        <dbReference type="SAM" id="Coils"/>
    </source>
</evidence>
<evidence type="ECO:0000259" key="3">
    <source>
        <dbReference type="Pfam" id="PF09718"/>
    </source>
</evidence>
<dbReference type="Pfam" id="PF06791">
    <property type="entry name" value="TMP_2"/>
    <property type="match status" value="1"/>
</dbReference>
<proteinExistence type="predicted"/>
<evidence type="ECO:0000313" key="5">
    <source>
        <dbReference type="Proteomes" id="UP000479300"/>
    </source>
</evidence>
<dbReference type="InterPro" id="IPR009628">
    <property type="entry name" value="Phage_tape_measure_N"/>
</dbReference>
<gene>
    <name evidence="4" type="ORF">GPY51_06075</name>
</gene>
<evidence type="ECO:0000259" key="2">
    <source>
        <dbReference type="Pfam" id="PF06791"/>
    </source>
</evidence>
<dbReference type="RefSeq" id="WP_112871942.1">
    <property type="nucleotide sequence ID" value="NZ_CAWPHK010000012.1"/>
</dbReference>
<reference evidence="4 5" key="1">
    <citation type="submission" date="2019-12" db="EMBL/GenBank/DDBJ databases">
        <title>Engineering Photorhabdus to improve their lethality against agricultural pests.</title>
        <authorList>
            <person name="Machado R.A.R."/>
        </authorList>
    </citation>
    <scope>NUCLEOTIDE SEQUENCE [LARGE SCALE GENOMIC DNA]</scope>
    <source>
        <strain evidence="4 5">EN01</strain>
    </source>
</reference>
<feature type="domain" description="Bacteriophage tail tape measure N-terminal" evidence="2">
    <location>
        <begin position="272"/>
        <end position="412"/>
    </location>
</feature>
<feature type="domain" description="Bacteriophage tail tape measure C-terminal" evidence="3">
    <location>
        <begin position="754"/>
        <end position="828"/>
    </location>
</feature>
<feature type="coiled-coil region" evidence="1">
    <location>
        <begin position="130"/>
        <end position="157"/>
    </location>
</feature>
<keyword evidence="1" id="KW-0175">Coiled coil</keyword>
<accession>A0A6L9JH08</accession>
<feature type="coiled-coil region" evidence="1">
    <location>
        <begin position="479"/>
        <end position="509"/>
    </location>
</feature>
<feature type="coiled-coil region" evidence="1">
    <location>
        <begin position="581"/>
        <end position="621"/>
    </location>
</feature>
<dbReference type="Pfam" id="PF24622">
    <property type="entry name" value="TMP_4"/>
    <property type="match status" value="1"/>
</dbReference>
<comment type="caution">
    <text evidence="4">The sequence shown here is derived from an EMBL/GenBank/DDBJ whole genome shotgun (WGS) entry which is preliminary data.</text>
</comment>
<feature type="coiled-coil region" evidence="1">
    <location>
        <begin position="423"/>
        <end position="450"/>
    </location>
</feature>
<organism evidence="4 5">
    <name type="scientific">Photorhabdus laumondii subsp. laumondii</name>
    <name type="common">Photorhabdus luminescens subsp. laumondii</name>
    <dbReference type="NCBI Taxonomy" id="141679"/>
    <lineage>
        <taxon>Bacteria</taxon>
        <taxon>Pseudomonadati</taxon>
        <taxon>Pseudomonadota</taxon>
        <taxon>Gammaproteobacteria</taxon>
        <taxon>Enterobacterales</taxon>
        <taxon>Morganellaceae</taxon>
        <taxon>Photorhabdus</taxon>
    </lineage>
</organism>
<dbReference type="Pfam" id="PF09718">
    <property type="entry name" value="Tape_meas_lam_C"/>
    <property type="match status" value="1"/>
</dbReference>
<dbReference type="EMBL" id="WSFA01000010">
    <property type="protein sequence ID" value="NDL38357.1"/>
    <property type="molecule type" value="Genomic_DNA"/>
</dbReference>
<protein>
    <submittedName>
        <fullName evidence="4">Phage tail tape measure protein</fullName>
    </submittedName>
</protein>
<evidence type="ECO:0000313" key="4">
    <source>
        <dbReference type="EMBL" id="NDL38357.1"/>
    </source>
</evidence>